<organism evidence="2 3">
    <name type="scientific">Providencia alcalifaciens</name>
    <dbReference type="NCBI Taxonomy" id="126385"/>
    <lineage>
        <taxon>Bacteria</taxon>
        <taxon>Pseudomonadati</taxon>
        <taxon>Pseudomonadota</taxon>
        <taxon>Gammaproteobacteria</taxon>
        <taxon>Enterobacterales</taxon>
        <taxon>Morganellaceae</taxon>
        <taxon>Providencia</taxon>
    </lineage>
</organism>
<dbReference type="RefSeq" id="WP_080626400.1">
    <property type="nucleotide sequence ID" value="NZ_WLTX01000025.1"/>
</dbReference>
<dbReference type="Proteomes" id="UP000449944">
    <property type="component" value="Unassembled WGS sequence"/>
</dbReference>
<name>A0AAW9VDU2_9GAMM</name>
<evidence type="ECO:0000313" key="2">
    <source>
        <dbReference type="EMBL" id="MTC35685.1"/>
    </source>
</evidence>
<dbReference type="InterPro" id="IPR001387">
    <property type="entry name" value="Cro/C1-type_HTH"/>
</dbReference>
<comment type="caution">
    <text evidence="2">The sequence shown here is derived from an EMBL/GenBank/DDBJ whole genome shotgun (WGS) entry which is preliminary data.</text>
</comment>
<accession>A0AAW9VDU2</accession>
<dbReference type="EMBL" id="WLUB01000045">
    <property type="protein sequence ID" value="MTC35685.1"/>
    <property type="molecule type" value="Genomic_DNA"/>
</dbReference>
<dbReference type="PROSITE" id="PS50943">
    <property type="entry name" value="HTH_CROC1"/>
    <property type="match status" value="1"/>
</dbReference>
<dbReference type="InterPro" id="IPR010982">
    <property type="entry name" value="Lambda_DNA-bd_dom_sf"/>
</dbReference>
<reference evidence="2 3" key="1">
    <citation type="submission" date="2019-10" db="EMBL/GenBank/DDBJ databases">
        <title>Comparative genomic analysis of Providencia.</title>
        <authorList>
            <person name="Yuan C."/>
            <person name="Wei Y."/>
            <person name="Yin Z."/>
        </authorList>
    </citation>
    <scope>NUCLEOTIDE SEQUENCE [LARGE SCALE GENOMIC DNA]</scope>
    <source>
        <strain evidence="3">wls1934</strain>
    </source>
</reference>
<protein>
    <submittedName>
        <fullName evidence="2">Helix-turn-helix domain-containing protein</fullName>
    </submittedName>
</protein>
<dbReference type="AlphaFoldDB" id="A0AAW9VDU2"/>
<evidence type="ECO:0000313" key="3">
    <source>
        <dbReference type="Proteomes" id="UP000449944"/>
    </source>
</evidence>
<feature type="domain" description="HTH cro/C1-type" evidence="1">
    <location>
        <begin position="14"/>
        <end position="68"/>
    </location>
</feature>
<gene>
    <name evidence="2" type="ORF">GKR67_13805</name>
</gene>
<dbReference type="SMART" id="SM00530">
    <property type="entry name" value="HTH_XRE"/>
    <property type="match status" value="1"/>
</dbReference>
<dbReference type="CDD" id="cd00093">
    <property type="entry name" value="HTH_XRE"/>
    <property type="match status" value="1"/>
</dbReference>
<dbReference type="SUPFAM" id="SSF47413">
    <property type="entry name" value="lambda repressor-like DNA-binding domains"/>
    <property type="match status" value="1"/>
</dbReference>
<dbReference type="GO" id="GO:0003677">
    <property type="term" value="F:DNA binding"/>
    <property type="evidence" value="ECO:0007669"/>
    <property type="project" value="InterPro"/>
</dbReference>
<proteinExistence type="predicted"/>
<dbReference type="Gene3D" id="1.10.260.40">
    <property type="entry name" value="lambda repressor-like DNA-binding domains"/>
    <property type="match status" value="1"/>
</dbReference>
<dbReference type="Pfam" id="PF13443">
    <property type="entry name" value="HTH_26"/>
    <property type="match status" value="1"/>
</dbReference>
<sequence length="107" mass="12466">MMKKNTSKIVGARIRTLRKDRNMSIQQLSSLLGISQQHQSRHELGEMRIHVDTLYSISEILELDIRELMSDFIDSYSCTYTSDKKEKDNLLVAELLLSPEQNFSLYK</sequence>
<evidence type="ECO:0000259" key="1">
    <source>
        <dbReference type="PROSITE" id="PS50943"/>
    </source>
</evidence>